<name>A0AAX4PAW3_9CHLO</name>
<gene>
    <name evidence="3" type="ORF">HKI87_06g44440</name>
</gene>
<organism evidence="3 4">
    <name type="scientific">Chloropicon roscoffensis</name>
    <dbReference type="NCBI Taxonomy" id="1461544"/>
    <lineage>
        <taxon>Eukaryota</taxon>
        <taxon>Viridiplantae</taxon>
        <taxon>Chlorophyta</taxon>
        <taxon>Chloropicophyceae</taxon>
        <taxon>Chloropicales</taxon>
        <taxon>Chloropicaceae</taxon>
        <taxon>Chloropicon</taxon>
    </lineage>
</organism>
<evidence type="ECO:0000313" key="3">
    <source>
        <dbReference type="EMBL" id="WZN62899.1"/>
    </source>
</evidence>
<evidence type="ECO:0000313" key="4">
    <source>
        <dbReference type="Proteomes" id="UP001472866"/>
    </source>
</evidence>
<dbReference type="CDD" id="cd13971">
    <property type="entry name" value="ADCK2-like"/>
    <property type="match status" value="1"/>
</dbReference>
<dbReference type="InterPro" id="IPR004147">
    <property type="entry name" value="ABC1_dom"/>
</dbReference>
<dbReference type="PANTHER" id="PTHR45890:SF1">
    <property type="entry name" value="AARF DOMAIN CONTAINING KINASE 2"/>
    <property type="match status" value="1"/>
</dbReference>
<sequence>MLRSGGSCVIRAIRKGLADELGNACSTSAPASTGSVGLAGYATGAAVARGVPAGLPWPELPSALTAIIGTRQRLGNKGTAALGTFVRASRRLYQEGNHLAEARRIRETCNRAYINILSSLSCASKAQKVILGLPLLVHGLSTAKEASCYTAQSVGLARGGSKKSYPSTGLVQKNVKRAVVLFYHKVSLMLRGMYLVGLFLPILIGAPLSLHFDIGRATWNKMVRRALELAGPAFVKWGQWASTRRDMFPGDLCEELECLYTCVPSHKYAHTKKLVEAAFGQRMEDMFEWFEEEPCASGSIAQVHKAKLSDQGARLIDAKGDQRGNVVAVKVRHPNVEHKLLRDFELMLIMADVADEIGDMHVIGESVRQFRGPLLEQLDLEHEAEALCRFNKNFRKTKDVSFPMPLYPYVSNDVLVETFEEGIMFSEIFGNGTHPWNRRLAQMGLNTLFKMLLEDNFVHADLHPGNILIRFKEPDFWARVHASFFGYKEAVPRPHITLLDTGMSTSLAAQDRKTLYDFFESISALDGAYVAETSLKMSTKPLDEQSFPSKPQFVHEIEELFKDFQAYMAANDDLPPAADCMVSLLDIFRKHRVGMKSDLSVVIATVFMMEGWASQLDPDLKVMKTMRNFSNYNFATSFTTLCTA</sequence>
<evidence type="ECO:0000259" key="2">
    <source>
        <dbReference type="Pfam" id="PF03109"/>
    </source>
</evidence>
<dbReference type="InterPro" id="IPR011009">
    <property type="entry name" value="Kinase-like_dom_sf"/>
</dbReference>
<keyword evidence="3" id="KW-0418">Kinase</keyword>
<dbReference type="PANTHER" id="PTHR45890">
    <property type="entry name" value="AARF DOMAIN CONTAINING KINASE 2 (PREDICTED)"/>
    <property type="match status" value="1"/>
</dbReference>
<comment type="similarity">
    <text evidence="1">Belongs to the protein kinase superfamily. ADCK protein kinase family.</text>
</comment>
<dbReference type="InterPro" id="IPR044095">
    <property type="entry name" value="ADCK2_dom"/>
</dbReference>
<keyword evidence="4" id="KW-1185">Reference proteome</keyword>
<accession>A0AAX4PAW3</accession>
<dbReference type="Pfam" id="PF03109">
    <property type="entry name" value="ABC1"/>
    <property type="match status" value="1"/>
</dbReference>
<dbReference type="AlphaFoldDB" id="A0AAX4PAW3"/>
<feature type="domain" description="ABC1 atypical kinase-like" evidence="2">
    <location>
        <begin position="263"/>
        <end position="532"/>
    </location>
</feature>
<protein>
    <submittedName>
        <fullName evidence="3">Serine/threonine-protein kinase</fullName>
    </submittedName>
</protein>
<dbReference type="Proteomes" id="UP001472866">
    <property type="component" value="Chromosome 06"/>
</dbReference>
<dbReference type="InterPro" id="IPR052402">
    <property type="entry name" value="ADCK_kinase"/>
</dbReference>
<reference evidence="3 4" key="1">
    <citation type="submission" date="2024-03" db="EMBL/GenBank/DDBJ databases">
        <title>Complete genome sequence of the green alga Chloropicon roscoffensis RCC1871.</title>
        <authorList>
            <person name="Lemieux C."/>
            <person name="Pombert J.-F."/>
            <person name="Otis C."/>
            <person name="Turmel M."/>
        </authorList>
    </citation>
    <scope>NUCLEOTIDE SEQUENCE [LARGE SCALE GENOMIC DNA]</scope>
    <source>
        <strain evidence="3 4">RCC1871</strain>
    </source>
</reference>
<evidence type="ECO:0000256" key="1">
    <source>
        <dbReference type="ARBA" id="ARBA00009670"/>
    </source>
</evidence>
<keyword evidence="3" id="KW-0808">Transferase</keyword>
<dbReference type="EMBL" id="CP151506">
    <property type="protein sequence ID" value="WZN62899.1"/>
    <property type="molecule type" value="Genomic_DNA"/>
</dbReference>
<dbReference type="SUPFAM" id="SSF56112">
    <property type="entry name" value="Protein kinase-like (PK-like)"/>
    <property type="match status" value="1"/>
</dbReference>
<proteinExistence type="inferred from homology"/>
<dbReference type="GO" id="GO:0016301">
    <property type="term" value="F:kinase activity"/>
    <property type="evidence" value="ECO:0007669"/>
    <property type="project" value="UniProtKB-KW"/>
</dbReference>